<dbReference type="InterPro" id="IPR007387">
    <property type="entry name" value="TRAP_DctQ"/>
</dbReference>
<evidence type="ECO:0000256" key="1">
    <source>
        <dbReference type="ARBA" id="ARBA00004429"/>
    </source>
</evidence>
<feature type="transmembrane region" description="Helical" evidence="9">
    <location>
        <begin position="122"/>
        <end position="142"/>
    </location>
</feature>
<feature type="domain" description="Tripartite ATP-independent periplasmic transporters DctQ component" evidence="10">
    <location>
        <begin position="20"/>
        <end position="149"/>
    </location>
</feature>
<dbReference type="PANTHER" id="PTHR35011">
    <property type="entry name" value="2,3-DIKETO-L-GULONATE TRAP TRANSPORTER SMALL PERMEASE PROTEIN YIAM"/>
    <property type="match status" value="1"/>
</dbReference>
<evidence type="ECO:0000256" key="6">
    <source>
        <dbReference type="ARBA" id="ARBA00022989"/>
    </source>
</evidence>
<evidence type="ECO:0000256" key="8">
    <source>
        <dbReference type="ARBA" id="ARBA00038436"/>
    </source>
</evidence>
<keyword evidence="2" id="KW-0813">Transport</keyword>
<protein>
    <submittedName>
        <fullName evidence="11">TRAP transporter small permease</fullName>
    </submittedName>
</protein>
<comment type="subcellular location">
    <subcellularLocation>
        <location evidence="1">Cell inner membrane</location>
        <topology evidence="1">Multi-pass membrane protein</topology>
    </subcellularLocation>
</comment>
<keyword evidence="3" id="KW-1003">Cell membrane</keyword>
<dbReference type="PANTHER" id="PTHR35011:SF2">
    <property type="entry name" value="2,3-DIKETO-L-GULONATE TRAP TRANSPORTER SMALL PERMEASE PROTEIN YIAM"/>
    <property type="match status" value="1"/>
</dbReference>
<sequence>MKLLRYTEEGILAAAMLTATLLVCVNVALRAAGGGITWSEEAVRYLFILITFLGVGIGIREGAHFSIDLIPQVLKGRSAQALATFICLVALLFSVLLAYYGWRTSQFSMETGQRTPSLRIPIYVIYGIIPVSGILMALRYAYRLIRIWRPQGR</sequence>
<dbReference type="Proteomes" id="UP000621560">
    <property type="component" value="Unassembled WGS sequence"/>
</dbReference>
<keyword evidence="7 9" id="KW-0472">Membrane</keyword>
<evidence type="ECO:0000256" key="3">
    <source>
        <dbReference type="ARBA" id="ARBA00022475"/>
    </source>
</evidence>
<dbReference type="GO" id="GO:0005886">
    <property type="term" value="C:plasma membrane"/>
    <property type="evidence" value="ECO:0007669"/>
    <property type="project" value="UniProtKB-SubCell"/>
</dbReference>
<accession>A0A927GPT0</accession>
<comment type="caution">
    <text evidence="11">The sequence shown here is derived from an EMBL/GenBank/DDBJ whole genome shotgun (WGS) entry which is preliminary data.</text>
</comment>
<evidence type="ECO:0000256" key="7">
    <source>
        <dbReference type="ARBA" id="ARBA00023136"/>
    </source>
</evidence>
<name>A0A927GPT0_9BACL</name>
<keyword evidence="4" id="KW-0997">Cell inner membrane</keyword>
<dbReference type="GO" id="GO:0015740">
    <property type="term" value="P:C4-dicarboxylate transport"/>
    <property type="evidence" value="ECO:0007669"/>
    <property type="project" value="TreeGrafter"/>
</dbReference>
<keyword evidence="6 9" id="KW-1133">Transmembrane helix</keyword>
<dbReference type="EMBL" id="JACXIZ010000004">
    <property type="protein sequence ID" value="MBD2843794.1"/>
    <property type="molecule type" value="Genomic_DNA"/>
</dbReference>
<dbReference type="AlphaFoldDB" id="A0A927GPT0"/>
<dbReference type="InterPro" id="IPR055348">
    <property type="entry name" value="DctQ"/>
</dbReference>
<feature type="transmembrane region" description="Helical" evidence="9">
    <location>
        <begin position="42"/>
        <end position="60"/>
    </location>
</feature>
<proteinExistence type="inferred from homology"/>
<evidence type="ECO:0000313" key="11">
    <source>
        <dbReference type="EMBL" id="MBD2843794.1"/>
    </source>
</evidence>
<evidence type="ECO:0000259" key="10">
    <source>
        <dbReference type="Pfam" id="PF04290"/>
    </source>
</evidence>
<organism evidence="11 12">
    <name type="scientific">Paenibacillus sabuli</name>
    <dbReference type="NCBI Taxonomy" id="2772509"/>
    <lineage>
        <taxon>Bacteria</taxon>
        <taxon>Bacillati</taxon>
        <taxon>Bacillota</taxon>
        <taxon>Bacilli</taxon>
        <taxon>Bacillales</taxon>
        <taxon>Paenibacillaceae</taxon>
        <taxon>Paenibacillus</taxon>
    </lineage>
</organism>
<gene>
    <name evidence="11" type="ORF">IDH44_01205</name>
</gene>
<dbReference type="RefSeq" id="WP_190913916.1">
    <property type="nucleotide sequence ID" value="NZ_JACXIZ010000004.1"/>
</dbReference>
<evidence type="ECO:0000313" key="12">
    <source>
        <dbReference type="Proteomes" id="UP000621560"/>
    </source>
</evidence>
<comment type="similarity">
    <text evidence="8">Belongs to the TRAP transporter small permease family.</text>
</comment>
<evidence type="ECO:0000256" key="4">
    <source>
        <dbReference type="ARBA" id="ARBA00022519"/>
    </source>
</evidence>
<evidence type="ECO:0000256" key="2">
    <source>
        <dbReference type="ARBA" id="ARBA00022448"/>
    </source>
</evidence>
<keyword evidence="5 9" id="KW-0812">Transmembrane</keyword>
<evidence type="ECO:0000256" key="5">
    <source>
        <dbReference type="ARBA" id="ARBA00022692"/>
    </source>
</evidence>
<keyword evidence="12" id="KW-1185">Reference proteome</keyword>
<feature type="transmembrane region" description="Helical" evidence="9">
    <location>
        <begin position="81"/>
        <end position="102"/>
    </location>
</feature>
<dbReference type="Pfam" id="PF04290">
    <property type="entry name" value="DctQ"/>
    <property type="match status" value="1"/>
</dbReference>
<feature type="transmembrane region" description="Helical" evidence="9">
    <location>
        <begin position="12"/>
        <end position="36"/>
    </location>
</feature>
<reference evidence="11" key="1">
    <citation type="submission" date="2020-09" db="EMBL/GenBank/DDBJ databases">
        <title>A novel bacterium of genus Paenibacillus, isolated from South China Sea.</title>
        <authorList>
            <person name="Huang H."/>
            <person name="Mo K."/>
            <person name="Hu Y."/>
        </authorList>
    </citation>
    <scope>NUCLEOTIDE SEQUENCE</scope>
    <source>
        <strain evidence="11">IB182496</strain>
    </source>
</reference>
<dbReference type="GO" id="GO:0022857">
    <property type="term" value="F:transmembrane transporter activity"/>
    <property type="evidence" value="ECO:0007669"/>
    <property type="project" value="TreeGrafter"/>
</dbReference>
<evidence type="ECO:0000256" key="9">
    <source>
        <dbReference type="SAM" id="Phobius"/>
    </source>
</evidence>